<keyword evidence="2 5" id="KW-0378">Hydrolase</keyword>
<comment type="caution">
    <text evidence="5">The sequence shown here is derived from an EMBL/GenBank/DDBJ whole genome shotgun (WGS) entry which is preliminary data.</text>
</comment>
<evidence type="ECO:0000256" key="2">
    <source>
        <dbReference type="ARBA" id="ARBA00022801"/>
    </source>
</evidence>
<feature type="active site" description="Proton donor" evidence="3">
    <location>
        <position position="302"/>
    </location>
</feature>
<protein>
    <submittedName>
        <fullName evidence="5">Cis-stilbene-oxide hydrolase</fullName>
    </submittedName>
</protein>
<dbReference type="AlphaFoldDB" id="A0A162WIA1"/>
<organism evidence="5 6">
    <name type="scientific">Didymella rabiei</name>
    <name type="common">Chickpea ascochyta blight fungus</name>
    <name type="synonym">Mycosphaerella rabiei</name>
    <dbReference type="NCBI Taxonomy" id="5454"/>
    <lineage>
        <taxon>Eukaryota</taxon>
        <taxon>Fungi</taxon>
        <taxon>Dikarya</taxon>
        <taxon>Ascomycota</taxon>
        <taxon>Pezizomycotina</taxon>
        <taxon>Dothideomycetes</taxon>
        <taxon>Pleosporomycetidae</taxon>
        <taxon>Pleosporales</taxon>
        <taxon>Pleosporineae</taxon>
        <taxon>Didymellaceae</taxon>
        <taxon>Ascochyta</taxon>
    </lineage>
</organism>
<evidence type="ECO:0000256" key="3">
    <source>
        <dbReference type="PIRSR" id="PIRSR001112-1"/>
    </source>
</evidence>
<dbReference type="GO" id="GO:0004301">
    <property type="term" value="F:epoxide hydrolase activity"/>
    <property type="evidence" value="ECO:0007669"/>
    <property type="project" value="TreeGrafter"/>
</dbReference>
<gene>
    <name evidence="5" type="ORF">ST47_g9790</name>
</gene>
<dbReference type="PRINTS" id="PR00412">
    <property type="entry name" value="EPOXHYDRLASE"/>
</dbReference>
<evidence type="ECO:0000313" key="5">
    <source>
        <dbReference type="EMBL" id="KZM19047.1"/>
    </source>
</evidence>
<dbReference type="Proteomes" id="UP000076837">
    <property type="component" value="Unassembled WGS sequence"/>
</dbReference>
<evidence type="ECO:0000259" key="4">
    <source>
        <dbReference type="Pfam" id="PF06441"/>
    </source>
</evidence>
<dbReference type="SUPFAM" id="SSF53474">
    <property type="entry name" value="alpha/beta-Hydrolases"/>
    <property type="match status" value="1"/>
</dbReference>
<dbReference type="InterPro" id="IPR016292">
    <property type="entry name" value="Epoxide_hydrolase"/>
</dbReference>
<name>A0A162WIA1_DIDRA</name>
<accession>A0A162WIA1</accession>
<dbReference type="PANTHER" id="PTHR21661">
    <property type="entry name" value="EPOXIDE HYDROLASE 1-RELATED"/>
    <property type="match status" value="1"/>
</dbReference>
<feature type="active site" description="Proton acceptor" evidence="3">
    <location>
        <position position="354"/>
    </location>
</feature>
<dbReference type="InterPro" id="IPR010497">
    <property type="entry name" value="Epoxide_hydro_N"/>
</dbReference>
<dbReference type="PANTHER" id="PTHR21661:SF39">
    <property type="entry name" value="HYDROLASE, PUTATIVE (AFU_ORTHOLOGUE AFUA_3G08960)-RELATED"/>
    <property type="match status" value="1"/>
</dbReference>
<feature type="domain" description="Epoxide hydrolase N-terminal" evidence="4">
    <location>
        <begin position="10"/>
        <end position="117"/>
    </location>
</feature>
<keyword evidence="6" id="KW-1185">Reference proteome</keyword>
<dbReference type="Pfam" id="PF06441">
    <property type="entry name" value="EHN"/>
    <property type="match status" value="1"/>
</dbReference>
<dbReference type="EMBL" id="JYNV01000304">
    <property type="protein sequence ID" value="KZM19047.1"/>
    <property type="molecule type" value="Genomic_DNA"/>
</dbReference>
<feature type="active site" description="Nucleophile" evidence="3">
    <location>
        <position position="183"/>
    </location>
</feature>
<evidence type="ECO:0000256" key="1">
    <source>
        <dbReference type="ARBA" id="ARBA00010088"/>
    </source>
</evidence>
<dbReference type="PIRSF" id="PIRSF001112">
    <property type="entry name" value="Epoxide_hydrolase"/>
    <property type="match status" value="1"/>
</dbReference>
<dbReference type="STRING" id="5454.A0A162WIA1"/>
<dbReference type="InterPro" id="IPR029058">
    <property type="entry name" value="AB_hydrolase_fold"/>
</dbReference>
<dbReference type="InterPro" id="IPR000639">
    <property type="entry name" value="Epox_hydrolase-like"/>
</dbReference>
<reference evidence="5 6" key="1">
    <citation type="journal article" date="2016" name="Sci. Rep.">
        <title>Draft genome sequencing and secretome analysis of fungal phytopathogen Ascochyta rabiei provides insight into the necrotrophic effector repertoire.</title>
        <authorList>
            <person name="Verma S."/>
            <person name="Gazara R.K."/>
            <person name="Nizam S."/>
            <person name="Parween S."/>
            <person name="Chattopadhyay D."/>
            <person name="Verma P.K."/>
        </authorList>
    </citation>
    <scope>NUCLEOTIDE SEQUENCE [LARGE SCALE GENOMIC DNA]</scope>
    <source>
        <strain evidence="5 6">ArDII</strain>
    </source>
</reference>
<dbReference type="Gene3D" id="3.40.50.1820">
    <property type="entry name" value="alpha/beta hydrolase"/>
    <property type="match status" value="1"/>
</dbReference>
<evidence type="ECO:0000313" key="6">
    <source>
        <dbReference type="Proteomes" id="UP000076837"/>
    </source>
</evidence>
<comment type="similarity">
    <text evidence="1">Belongs to the peptidase S33 family.</text>
</comment>
<proteinExistence type="inferred from homology"/>
<dbReference type="GO" id="GO:0097176">
    <property type="term" value="P:epoxide metabolic process"/>
    <property type="evidence" value="ECO:0007669"/>
    <property type="project" value="TreeGrafter"/>
</dbReference>
<sequence length="384" mass="43607">MPYSPPSSAKPFTLNIPDQDIEDWRQLLTLSKLAPKTWEGSQEDRRYGVTHKWLTETKEYWLNTYSWRDEEKRINAFPNYRMQINGVDLHFIALFSEKEEAVPIQFLHGWPGSFIEFLPMLEVIKKQHSAKDLPYHIIVPSLPGYPLSPRPTDREWSVEESSAVLNQLMLNLGFEKYLAQGGDVGSFNARVSAQNHDACVGIHLNMMTVQDQPDESELSALEKKAIKSANAWRQTGNAYAQEHGTRPSTIGSVLSSNPLALLAWIGEKFLEWSDTDPDIHHILTNISLYWFTCSILPSLQPYRQLLGNSGLALTYIEKPVGFSFFPHELFPGIKHVLDKNANIVTYEQHESGGHFAALEKPEELWGDVEKFVNVAWKANGGSKL</sequence>